<keyword evidence="2" id="KW-0472">Membrane</keyword>
<feature type="transmembrane region" description="Helical" evidence="2">
    <location>
        <begin position="253"/>
        <end position="273"/>
    </location>
</feature>
<accession>A0A919JRR0</accession>
<reference evidence="3" key="1">
    <citation type="submission" date="2021-01" db="EMBL/GenBank/DDBJ databases">
        <title>Whole genome shotgun sequence of Actinoplanes nipponensis NBRC 14063.</title>
        <authorList>
            <person name="Komaki H."/>
            <person name="Tamura T."/>
        </authorList>
    </citation>
    <scope>NUCLEOTIDE SEQUENCE</scope>
    <source>
        <strain evidence="3">NBRC 14063</strain>
    </source>
</reference>
<feature type="transmembrane region" description="Helical" evidence="2">
    <location>
        <begin position="47"/>
        <end position="67"/>
    </location>
</feature>
<feature type="transmembrane region" description="Helical" evidence="2">
    <location>
        <begin position="285"/>
        <end position="304"/>
    </location>
</feature>
<gene>
    <name evidence="3" type="ORF">Ani05nite_53080</name>
</gene>
<dbReference type="Proteomes" id="UP000647172">
    <property type="component" value="Unassembled WGS sequence"/>
</dbReference>
<feature type="transmembrane region" description="Helical" evidence="2">
    <location>
        <begin position="227"/>
        <end position="247"/>
    </location>
</feature>
<evidence type="ECO:0000313" key="4">
    <source>
        <dbReference type="Proteomes" id="UP000647172"/>
    </source>
</evidence>
<protein>
    <submittedName>
        <fullName evidence="3">Uncharacterized protein</fullName>
    </submittedName>
</protein>
<evidence type="ECO:0000313" key="3">
    <source>
        <dbReference type="EMBL" id="GIE51774.1"/>
    </source>
</evidence>
<keyword evidence="2" id="KW-1133">Transmembrane helix</keyword>
<dbReference type="AlphaFoldDB" id="A0A919JRR0"/>
<sequence>MKTSVPPASFGARERWVLLVASAWLVSGLQLDAYAHATTPELETFWTPWHGVLYSGIAASGLTLVWLMRPRLPVIPTYSTLLALPNALRIPLAGMALLLVGGGVDTLWHNVFGIEQGLEIFVSPSHELIILGMVLVAAGPALMLATRPGRGLSVADGTLATISALLAVLPLHIYSLHASAFGMTFFGDPGAERFRIFSADAQVVHGYLFSTVLLLLPILIMGRRWRLPFGVPAVLVAVPAALMHLMFNSQQSWWLPLTVAGAAAGAELVLRLAGRAVRWPADGRWFAAGLVAPLIVWGAVLAVATRTVGVSWNVHMVSGLLTLAALTGGLTALVTRRVQPAPARPGPGPATPAAADDESRTGVPAS</sequence>
<feature type="transmembrane region" description="Helical" evidence="2">
    <location>
        <begin position="128"/>
        <end position="145"/>
    </location>
</feature>
<keyword evidence="4" id="KW-1185">Reference proteome</keyword>
<name>A0A919JRR0_9ACTN</name>
<feature type="transmembrane region" description="Helical" evidence="2">
    <location>
        <begin position="88"/>
        <end position="108"/>
    </location>
</feature>
<dbReference type="EMBL" id="BOMQ01000061">
    <property type="protein sequence ID" value="GIE51774.1"/>
    <property type="molecule type" value="Genomic_DNA"/>
</dbReference>
<feature type="transmembrane region" description="Helical" evidence="2">
    <location>
        <begin position="316"/>
        <end position="334"/>
    </location>
</feature>
<feature type="transmembrane region" description="Helical" evidence="2">
    <location>
        <begin position="157"/>
        <end position="176"/>
    </location>
</feature>
<comment type="caution">
    <text evidence="3">The sequence shown here is derived from an EMBL/GenBank/DDBJ whole genome shotgun (WGS) entry which is preliminary data.</text>
</comment>
<evidence type="ECO:0000256" key="1">
    <source>
        <dbReference type="SAM" id="MobiDB-lite"/>
    </source>
</evidence>
<organism evidence="3 4">
    <name type="scientific">Actinoplanes nipponensis</name>
    <dbReference type="NCBI Taxonomy" id="135950"/>
    <lineage>
        <taxon>Bacteria</taxon>
        <taxon>Bacillati</taxon>
        <taxon>Actinomycetota</taxon>
        <taxon>Actinomycetes</taxon>
        <taxon>Micromonosporales</taxon>
        <taxon>Micromonosporaceae</taxon>
        <taxon>Actinoplanes</taxon>
    </lineage>
</organism>
<feature type="transmembrane region" description="Helical" evidence="2">
    <location>
        <begin position="196"/>
        <end position="220"/>
    </location>
</feature>
<dbReference type="RefSeq" id="WP_203772607.1">
    <property type="nucleotide sequence ID" value="NZ_BAAAYJ010000097.1"/>
</dbReference>
<keyword evidence="2" id="KW-0812">Transmembrane</keyword>
<proteinExistence type="predicted"/>
<evidence type="ECO:0000256" key="2">
    <source>
        <dbReference type="SAM" id="Phobius"/>
    </source>
</evidence>
<feature type="region of interest" description="Disordered" evidence="1">
    <location>
        <begin position="339"/>
        <end position="366"/>
    </location>
</feature>